<name>A0A2T7E1R9_9POAL</name>
<keyword evidence="2" id="KW-0862">Zinc</keyword>
<evidence type="ECO:0000313" key="6">
    <source>
        <dbReference type="Proteomes" id="UP000244336"/>
    </source>
</evidence>
<reference evidence="5 6" key="1">
    <citation type="submission" date="2018-04" db="EMBL/GenBank/DDBJ databases">
        <title>WGS assembly of Panicum hallii var. hallii HAL2.</title>
        <authorList>
            <person name="Lovell J."/>
            <person name="Jenkins J."/>
            <person name="Lowry D."/>
            <person name="Mamidi S."/>
            <person name="Sreedasyam A."/>
            <person name="Weng X."/>
            <person name="Barry K."/>
            <person name="Bonette J."/>
            <person name="Campitelli B."/>
            <person name="Daum C."/>
            <person name="Gordon S."/>
            <person name="Gould B."/>
            <person name="Lipzen A."/>
            <person name="MacQueen A."/>
            <person name="Palacio-Mejia J."/>
            <person name="Plott C."/>
            <person name="Shakirov E."/>
            <person name="Shu S."/>
            <person name="Yoshinaga Y."/>
            <person name="Zane M."/>
            <person name="Rokhsar D."/>
            <person name="Grimwood J."/>
            <person name="Schmutz J."/>
            <person name="Juenger T."/>
        </authorList>
    </citation>
    <scope>NUCLEOTIDE SEQUENCE [LARGE SCALE GENOMIC DNA]</scope>
    <source>
        <strain evidence="6">cv. HAL2</strain>
    </source>
</reference>
<dbReference type="EMBL" id="CM009752">
    <property type="protein sequence ID" value="PUZ61772.1"/>
    <property type="molecule type" value="Genomic_DNA"/>
</dbReference>
<sequence length="342" mass="39741">MLKRFRGAKLSDFRKFIYYAMEEGEFDRLWIDFRATHNIKEDNLWVNMMYELRRKWAATFTRGRHFLGMQSNQRSESLNSRLHNHLDRKMSLVDLVEHYEFCKSRIRRNEIELDAKALVSTPFTKISADELEKSVAQTFTPIIFRRVAIQIRKGNNWSVREVIFDSGSLRYEVASEGNRQQFFHVACTFGSSLVDARCHCRKMECEGITCAHIFCVLKYARIGSIPPCCLSLRWTMDAKSAFPTEMRTNTHVWTVQMDHFHALRNKGNRALFKVSRSQRDTDRVMKVLDDILKEGVEDNGTEEETTFGPLPAHFSAANRSSGNKVLDPVKIVTRGAPRSNKR</sequence>
<evidence type="ECO:0000259" key="4">
    <source>
        <dbReference type="PROSITE" id="PS50966"/>
    </source>
</evidence>
<dbReference type="InterPro" id="IPR031052">
    <property type="entry name" value="FHY3/FAR1"/>
</dbReference>
<dbReference type="STRING" id="1504633.A0A2T7E1R9"/>
<dbReference type="PANTHER" id="PTHR31669">
    <property type="entry name" value="PROTEIN FAR1-RELATED SEQUENCE 10-RELATED"/>
    <property type="match status" value="1"/>
</dbReference>
<comment type="similarity">
    <text evidence="2">Belongs to the FHY3/FAR1 family.</text>
</comment>
<evidence type="ECO:0000256" key="3">
    <source>
        <dbReference type="SAM" id="MobiDB-lite"/>
    </source>
</evidence>
<feature type="domain" description="SWIM-type" evidence="4">
    <location>
        <begin position="183"/>
        <end position="221"/>
    </location>
</feature>
<feature type="region of interest" description="Disordered" evidence="3">
    <location>
        <begin position="298"/>
        <end position="342"/>
    </location>
</feature>
<comment type="function">
    <text evidence="2">Putative transcription activator involved in regulating light control of development.</text>
</comment>
<dbReference type="GO" id="GO:0006355">
    <property type="term" value="P:regulation of DNA-templated transcription"/>
    <property type="evidence" value="ECO:0007669"/>
    <property type="project" value="UniProtKB-UniRule"/>
</dbReference>
<dbReference type="Gramene" id="PUZ61772">
    <property type="protein sequence ID" value="PUZ61772"/>
    <property type="gene ID" value="GQ55_4G304000"/>
</dbReference>
<evidence type="ECO:0000313" key="5">
    <source>
        <dbReference type="EMBL" id="PUZ61772.1"/>
    </source>
</evidence>
<dbReference type="PROSITE" id="PS50966">
    <property type="entry name" value="ZF_SWIM"/>
    <property type="match status" value="1"/>
</dbReference>
<gene>
    <name evidence="5" type="ORF">GQ55_4G304000</name>
</gene>
<dbReference type="InterPro" id="IPR007527">
    <property type="entry name" value="Znf_SWIM"/>
</dbReference>
<dbReference type="Proteomes" id="UP000244336">
    <property type="component" value="Chromosome 4"/>
</dbReference>
<accession>A0A2T7E1R9</accession>
<dbReference type="PANTHER" id="PTHR31669:SF292">
    <property type="entry name" value="OS02G0262500 PROTEIN"/>
    <property type="match status" value="1"/>
</dbReference>
<keyword evidence="6" id="KW-1185">Reference proteome</keyword>
<keyword evidence="2" id="KW-0539">Nucleus</keyword>
<comment type="subcellular location">
    <subcellularLocation>
        <location evidence="2">Nucleus</location>
    </subcellularLocation>
</comment>
<protein>
    <recommendedName>
        <fullName evidence="2">Protein FAR1-RELATED SEQUENCE</fullName>
    </recommendedName>
</protein>
<dbReference type="OrthoDB" id="680388at2759"/>
<dbReference type="GO" id="GO:0008270">
    <property type="term" value="F:zinc ion binding"/>
    <property type="evidence" value="ECO:0007669"/>
    <property type="project" value="UniProtKB-UniRule"/>
</dbReference>
<dbReference type="GO" id="GO:0005634">
    <property type="term" value="C:nucleus"/>
    <property type="evidence" value="ECO:0007669"/>
    <property type="project" value="UniProtKB-SubCell"/>
</dbReference>
<dbReference type="AlphaFoldDB" id="A0A2T7E1R9"/>
<proteinExistence type="inferred from homology"/>
<evidence type="ECO:0000256" key="1">
    <source>
        <dbReference type="PROSITE-ProRule" id="PRU00325"/>
    </source>
</evidence>
<keyword evidence="1 2" id="KW-0863">Zinc-finger</keyword>
<keyword evidence="2" id="KW-0479">Metal-binding</keyword>
<organism evidence="5 6">
    <name type="scientific">Panicum hallii var. hallii</name>
    <dbReference type="NCBI Taxonomy" id="1504633"/>
    <lineage>
        <taxon>Eukaryota</taxon>
        <taxon>Viridiplantae</taxon>
        <taxon>Streptophyta</taxon>
        <taxon>Embryophyta</taxon>
        <taxon>Tracheophyta</taxon>
        <taxon>Spermatophyta</taxon>
        <taxon>Magnoliopsida</taxon>
        <taxon>Liliopsida</taxon>
        <taxon>Poales</taxon>
        <taxon>Poaceae</taxon>
        <taxon>PACMAD clade</taxon>
        <taxon>Panicoideae</taxon>
        <taxon>Panicodae</taxon>
        <taxon>Paniceae</taxon>
        <taxon>Panicinae</taxon>
        <taxon>Panicum</taxon>
        <taxon>Panicum sect. Panicum</taxon>
    </lineage>
</organism>
<evidence type="ECO:0000256" key="2">
    <source>
        <dbReference type="RuleBase" id="RU367018"/>
    </source>
</evidence>